<evidence type="ECO:0000259" key="5">
    <source>
        <dbReference type="PROSITE" id="PS01124"/>
    </source>
</evidence>
<keyword evidence="3" id="KW-0010">Activator</keyword>
<accession>A0A482IW82</accession>
<dbReference type="GO" id="GO:0043565">
    <property type="term" value="F:sequence-specific DNA binding"/>
    <property type="evidence" value="ECO:0007669"/>
    <property type="project" value="InterPro"/>
</dbReference>
<dbReference type="PROSITE" id="PS00041">
    <property type="entry name" value="HTH_ARAC_FAMILY_1"/>
    <property type="match status" value="2"/>
</dbReference>
<dbReference type="EMBL" id="CP037901">
    <property type="protein sequence ID" value="QBP11833.1"/>
    <property type="molecule type" value="Genomic_DNA"/>
</dbReference>
<dbReference type="SMART" id="SM00342">
    <property type="entry name" value="HTH_ARAC"/>
    <property type="match status" value="1"/>
</dbReference>
<dbReference type="InterPro" id="IPR018062">
    <property type="entry name" value="HTH_AraC-typ_CS"/>
</dbReference>
<name>A0A482IW82_9BURK</name>
<dbReference type="Gene3D" id="1.10.10.60">
    <property type="entry name" value="Homeodomain-like"/>
    <property type="match status" value="2"/>
</dbReference>
<feature type="domain" description="HTH araC/xylS-type" evidence="5">
    <location>
        <begin position="199"/>
        <end position="301"/>
    </location>
</feature>
<dbReference type="PANTHER" id="PTHR46796">
    <property type="entry name" value="HTH-TYPE TRANSCRIPTIONAL ACTIVATOR RHAS-RELATED"/>
    <property type="match status" value="1"/>
</dbReference>
<dbReference type="InterPro" id="IPR009057">
    <property type="entry name" value="Homeodomain-like_sf"/>
</dbReference>
<keyword evidence="4" id="KW-0804">Transcription</keyword>
<evidence type="ECO:0000313" key="7">
    <source>
        <dbReference type="Proteomes" id="UP000253772"/>
    </source>
</evidence>
<keyword evidence="2" id="KW-0238">DNA-binding</keyword>
<evidence type="ECO:0000256" key="1">
    <source>
        <dbReference type="ARBA" id="ARBA00023015"/>
    </source>
</evidence>
<dbReference type="InterPro" id="IPR020449">
    <property type="entry name" value="Tscrpt_reg_AraC-type_HTH"/>
</dbReference>
<protein>
    <submittedName>
        <fullName evidence="6">AraC family transcriptional regulator</fullName>
    </submittedName>
</protein>
<evidence type="ECO:0000256" key="2">
    <source>
        <dbReference type="ARBA" id="ARBA00023125"/>
    </source>
</evidence>
<dbReference type="InterPro" id="IPR018060">
    <property type="entry name" value="HTH_AraC"/>
</dbReference>
<dbReference type="InterPro" id="IPR037923">
    <property type="entry name" value="HTH-like"/>
</dbReference>
<organism evidence="6 7">
    <name type="scientific">Cupriavidus metallidurans</name>
    <dbReference type="NCBI Taxonomy" id="119219"/>
    <lineage>
        <taxon>Bacteria</taxon>
        <taxon>Pseudomonadati</taxon>
        <taxon>Pseudomonadota</taxon>
        <taxon>Betaproteobacteria</taxon>
        <taxon>Burkholderiales</taxon>
        <taxon>Burkholderiaceae</taxon>
        <taxon>Cupriavidus</taxon>
    </lineage>
</organism>
<dbReference type="Pfam" id="PF12833">
    <property type="entry name" value="HTH_18"/>
    <property type="match status" value="1"/>
</dbReference>
<keyword evidence="1" id="KW-0805">Transcription regulation</keyword>
<proteinExistence type="predicted"/>
<evidence type="ECO:0000256" key="3">
    <source>
        <dbReference type="ARBA" id="ARBA00023159"/>
    </source>
</evidence>
<dbReference type="SUPFAM" id="SSF46689">
    <property type="entry name" value="Homeodomain-like"/>
    <property type="match status" value="2"/>
</dbReference>
<dbReference type="PANTHER" id="PTHR46796:SF6">
    <property type="entry name" value="ARAC SUBFAMILY"/>
    <property type="match status" value="1"/>
</dbReference>
<dbReference type="PRINTS" id="PR00032">
    <property type="entry name" value="HTHARAC"/>
</dbReference>
<dbReference type="PROSITE" id="PS01124">
    <property type="entry name" value="HTH_ARAC_FAMILY_2"/>
    <property type="match status" value="1"/>
</dbReference>
<dbReference type="SUPFAM" id="SSF51215">
    <property type="entry name" value="Regulatory protein AraC"/>
    <property type="match status" value="1"/>
</dbReference>
<dbReference type="GO" id="GO:0003700">
    <property type="term" value="F:DNA-binding transcription factor activity"/>
    <property type="evidence" value="ECO:0007669"/>
    <property type="project" value="InterPro"/>
</dbReference>
<evidence type="ECO:0000256" key="4">
    <source>
        <dbReference type="ARBA" id="ARBA00023163"/>
    </source>
</evidence>
<dbReference type="AlphaFoldDB" id="A0A482IW82"/>
<sequence length="326" mass="35713">MDQNVSDLYTVTDGGLVRRPRMPAPHLTIDAHICAPALEVSVRTLTLEDPLDAMFRPSMCYLDQCLDERSALDRGTFVGNGGYMDFAPLGDSVLVPAGQTFHVRCGPIRRRVVCCMFEAEWLDGLRDWQWGAAELDVCRDLRLPAVRDTMLLLAREALEPSFGSECLAESLVHAMLVHVARRFRSFQTARKGAGAKLAPWQLRLIRERVEAASGPSPGITELAAACRISPRHLARVFKQSTGTTLGAFIADARIRQAKSLLSRRDVLIKAVAFECGFQSAAAFGAAFRKTTGRTPREYRIDAIGLRVGPSDSAVRVRSPSGDSLTG</sequence>
<reference evidence="6 7" key="1">
    <citation type="submission" date="2019-03" db="EMBL/GenBank/DDBJ databases">
        <title>Comparative insights into the high quality Complete genome sequence of highly metal resistant Cupriavidus metallidurans strain BS1 isolated from a gold-copper mine.</title>
        <authorList>
            <person name="Mazhar H.S."/>
            <person name="Rensing C."/>
        </authorList>
    </citation>
    <scope>NUCLEOTIDE SEQUENCE [LARGE SCALE GENOMIC DNA]</scope>
    <source>
        <strain evidence="6 7">BS1</strain>
    </source>
</reference>
<evidence type="ECO:0000313" key="6">
    <source>
        <dbReference type="EMBL" id="QBP11833.1"/>
    </source>
</evidence>
<dbReference type="RefSeq" id="WP_017511310.1">
    <property type="nucleotide sequence ID" value="NZ_CP037901.1"/>
</dbReference>
<dbReference type="Proteomes" id="UP000253772">
    <property type="component" value="Chromosome c2"/>
</dbReference>
<gene>
    <name evidence="6" type="ORF">DDF84_018655</name>
</gene>
<dbReference type="InterPro" id="IPR050204">
    <property type="entry name" value="AraC_XylS_family_regulators"/>
</dbReference>
<dbReference type="OrthoDB" id="8543772at2"/>